<dbReference type="NCBIfam" id="NF008121">
    <property type="entry name" value="PRK10869.1"/>
    <property type="match status" value="1"/>
</dbReference>
<keyword evidence="7 9" id="KW-0234">DNA repair</keyword>
<dbReference type="FunFam" id="3.40.50.300:FF:000319">
    <property type="entry name" value="DNA repair protein RecN"/>
    <property type="match status" value="1"/>
</dbReference>
<evidence type="ECO:0000256" key="3">
    <source>
        <dbReference type="ARBA" id="ARBA00021315"/>
    </source>
</evidence>
<evidence type="ECO:0000256" key="1">
    <source>
        <dbReference type="ARBA" id="ARBA00003618"/>
    </source>
</evidence>
<dbReference type="Proteomes" id="UP000295794">
    <property type="component" value="Unassembled WGS sequence"/>
</dbReference>
<evidence type="ECO:0000259" key="11">
    <source>
        <dbReference type="Pfam" id="PF02463"/>
    </source>
</evidence>
<dbReference type="OrthoDB" id="9806954at2"/>
<dbReference type="PANTHER" id="PTHR11059">
    <property type="entry name" value="DNA REPAIR PROTEIN RECN"/>
    <property type="match status" value="1"/>
</dbReference>
<dbReference type="GO" id="GO:0009432">
    <property type="term" value="P:SOS response"/>
    <property type="evidence" value="ECO:0007669"/>
    <property type="project" value="UniProtKB-ARBA"/>
</dbReference>
<dbReference type="PANTHER" id="PTHR11059:SF0">
    <property type="entry name" value="DNA REPAIR PROTEIN RECN"/>
    <property type="match status" value="1"/>
</dbReference>
<comment type="similarity">
    <text evidence="2 9">Belongs to the RecN family.</text>
</comment>
<keyword evidence="10" id="KW-0175">Coiled coil</keyword>
<dbReference type="InterPro" id="IPR027417">
    <property type="entry name" value="P-loop_NTPase"/>
</dbReference>
<keyword evidence="4" id="KW-0547">Nucleotide-binding</keyword>
<evidence type="ECO:0000256" key="5">
    <source>
        <dbReference type="ARBA" id="ARBA00022763"/>
    </source>
</evidence>
<accession>A0A377QB23</accession>
<organism evidence="12 14">
    <name type="scientific">Iodobacter fluviatilis</name>
    <dbReference type="NCBI Taxonomy" id="537"/>
    <lineage>
        <taxon>Bacteria</taxon>
        <taxon>Pseudomonadati</taxon>
        <taxon>Pseudomonadota</taxon>
        <taxon>Betaproteobacteria</taxon>
        <taxon>Neisseriales</taxon>
        <taxon>Chitinibacteraceae</taxon>
        <taxon>Iodobacter</taxon>
    </lineage>
</organism>
<evidence type="ECO:0000313" key="15">
    <source>
        <dbReference type="Proteomes" id="UP000295794"/>
    </source>
</evidence>
<dbReference type="InterPro" id="IPR003395">
    <property type="entry name" value="RecF/RecN/SMC_N"/>
</dbReference>
<evidence type="ECO:0000313" key="14">
    <source>
        <dbReference type="Proteomes" id="UP000255108"/>
    </source>
</evidence>
<dbReference type="Pfam" id="PF02463">
    <property type="entry name" value="SMC_N"/>
    <property type="match status" value="1"/>
</dbReference>
<evidence type="ECO:0000256" key="7">
    <source>
        <dbReference type="ARBA" id="ARBA00023204"/>
    </source>
</evidence>
<proteinExistence type="inferred from homology"/>
<dbReference type="CDD" id="cd03241">
    <property type="entry name" value="ABC_RecN"/>
    <property type="match status" value="2"/>
</dbReference>
<dbReference type="Gene3D" id="3.40.50.300">
    <property type="entry name" value="P-loop containing nucleotide triphosphate hydrolases"/>
    <property type="match status" value="2"/>
</dbReference>
<dbReference type="EMBL" id="SMBT01000011">
    <property type="protein sequence ID" value="TCU83684.1"/>
    <property type="molecule type" value="Genomic_DNA"/>
</dbReference>
<evidence type="ECO:0000313" key="13">
    <source>
        <dbReference type="EMBL" id="TCU83684.1"/>
    </source>
</evidence>
<reference evidence="12 14" key="1">
    <citation type="submission" date="2018-06" db="EMBL/GenBank/DDBJ databases">
        <authorList>
            <consortium name="Pathogen Informatics"/>
            <person name="Doyle S."/>
        </authorList>
    </citation>
    <scope>NUCLEOTIDE SEQUENCE [LARGE SCALE GENOMIC DNA]</scope>
    <source>
        <strain evidence="12 14">NCTC11159</strain>
    </source>
</reference>
<evidence type="ECO:0000313" key="12">
    <source>
        <dbReference type="EMBL" id="STQ91809.1"/>
    </source>
</evidence>
<dbReference type="SUPFAM" id="SSF52540">
    <property type="entry name" value="P-loop containing nucleoside triphosphate hydrolases"/>
    <property type="match status" value="1"/>
</dbReference>
<dbReference type="GO" id="GO:0006281">
    <property type="term" value="P:DNA repair"/>
    <property type="evidence" value="ECO:0007669"/>
    <property type="project" value="UniProtKB-KW"/>
</dbReference>
<dbReference type="GO" id="GO:0006310">
    <property type="term" value="P:DNA recombination"/>
    <property type="evidence" value="ECO:0007669"/>
    <property type="project" value="InterPro"/>
</dbReference>
<evidence type="ECO:0000256" key="2">
    <source>
        <dbReference type="ARBA" id="ARBA00009441"/>
    </source>
</evidence>
<dbReference type="GO" id="GO:0005524">
    <property type="term" value="F:ATP binding"/>
    <property type="evidence" value="ECO:0007669"/>
    <property type="project" value="UniProtKB-KW"/>
</dbReference>
<keyword evidence="15" id="KW-1185">Reference proteome</keyword>
<dbReference type="GO" id="GO:0043590">
    <property type="term" value="C:bacterial nucleoid"/>
    <property type="evidence" value="ECO:0007669"/>
    <property type="project" value="TreeGrafter"/>
</dbReference>
<feature type="domain" description="RecF/RecN/SMC N-terminal" evidence="11">
    <location>
        <begin position="7"/>
        <end position="506"/>
    </location>
</feature>
<dbReference type="PIRSF" id="PIRSF003128">
    <property type="entry name" value="RecN"/>
    <property type="match status" value="1"/>
</dbReference>
<dbReference type="NCBIfam" id="TIGR00634">
    <property type="entry name" value="recN"/>
    <property type="match status" value="1"/>
</dbReference>
<dbReference type="Proteomes" id="UP000255108">
    <property type="component" value="Unassembled WGS sequence"/>
</dbReference>
<keyword evidence="5 9" id="KW-0227">DNA damage</keyword>
<dbReference type="RefSeq" id="WP_115227986.1">
    <property type="nucleotide sequence ID" value="NZ_CAWOLO010000011.1"/>
</dbReference>
<dbReference type="EMBL" id="UGHR01000001">
    <property type="protein sequence ID" value="STQ91809.1"/>
    <property type="molecule type" value="Genomic_DNA"/>
</dbReference>
<evidence type="ECO:0000256" key="6">
    <source>
        <dbReference type="ARBA" id="ARBA00022840"/>
    </source>
</evidence>
<evidence type="ECO:0000256" key="10">
    <source>
        <dbReference type="SAM" id="Coils"/>
    </source>
</evidence>
<name>A0A377QB23_9NEIS</name>
<evidence type="ECO:0000256" key="4">
    <source>
        <dbReference type="ARBA" id="ARBA00022741"/>
    </source>
</evidence>
<dbReference type="FunFam" id="3.40.50.300:FF:000356">
    <property type="entry name" value="DNA repair protein RecN"/>
    <property type="match status" value="1"/>
</dbReference>
<sequence length="553" mass="59906">MLLSISLKSFVIVQELSLDFRSGLTTLTGETGAGKSIVIDALGLLLGGRAESAVVRHGAEKADLQARFAPPKNARAWLEEEALLGDEPEELLIRRSIDSNGKSRAWINGIAATLTQLKLLGEQLVDIHGQHAPQSLLRSEVQRELVDGYAECTGLAKDVAVLFKDWKNVVDELAIAENNAEAFDAERERLQWQVDEVAALQFTAAEWPELQAEHKRLHHAASLIEGVQSGLLMLADGDENCQSWLGSVAGRLAGLADFDAGISETLELLASAEAQLTESVYALRRYADHLELDPARLADVESRLDAIFRMARKYRVEPVELPEKLAAWQQRLAELGGSAGLDAVRRRAEKLEADYRKAAKQLTASRKSAADKLSKMVTKELQLLALVGSRFEIALHPHEAPASFGLETVEFMVANHPSTPARAMAKVASGGELSRISLALQVITSQVANVPTLIFDEVDVGIGGRVAEIVGRMLADLGAARQVLCITHLPQVAACGFQQLQVSKTQSKSGVLSTIHMLSVEERIEEIARMLGGVEITSTTRQHAAEMLGVAAV</sequence>
<evidence type="ECO:0000256" key="8">
    <source>
        <dbReference type="ARBA" id="ARBA00033408"/>
    </source>
</evidence>
<evidence type="ECO:0000256" key="9">
    <source>
        <dbReference type="PIRNR" id="PIRNR003128"/>
    </source>
</evidence>
<reference evidence="13 15" key="2">
    <citation type="submission" date="2019-03" db="EMBL/GenBank/DDBJ databases">
        <title>Genomic Encyclopedia of Type Strains, Phase IV (KMG-IV): sequencing the most valuable type-strain genomes for metagenomic binning, comparative biology and taxonomic classification.</title>
        <authorList>
            <person name="Goeker M."/>
        </authorList>
    </citation>
    <scope>NUCLEOTIDE SEQUENCE [LARGE SCALE GENOMIC DNA]</scope>
    <source>
        <strain evidence="13 15">DSM 3764</strain>
    </source>
</reference>
<gene>
    <name evidence="12" type="primary">recN</name>
    <name evidence="13" type="ORF">EV682_11144</name>
    <name evidence="12" type="ORF">NCTC11159_02891</name>
</gene>
<dbReference type="InterPro" id="IPR004604">
    <property type="entry name" value="DNA_recomb/repair_RecN"/>
</dbReference>
<keyword evidence="6" id="KW-0067">ATP-binding</keyword>
<protein>
    <recommendedName>
        <fullName evidence="3 9">DNA repair protein RecN</fullName>
    </recommendedName>
    <alternativeName>
        <fullName evidence="8 9">Recombination protein N</fullName>
    </alternativeName>
</protein>
<dbReference type="AlphaFoldDB" id="A0A377QB23"/>
<comment type="function">
    <text evidence="1 9">May be involved in recombinational repair of damaged DNA.</text>
</comment>
<feature type="coiled-coil region" evidence="10">
    <location>
        <begin position="341"/>
        <end position="368"/>
    </location>
</feature>